<evidence type="ECO:0000313" key="10">
    <source>
        <dbReference type="EMBL" id="PSS36613.1"/>
    </source>
</evidence>
<dbReference type="CDD" id="cd00167">
    <property type="entry name" value="SANT"/>
    <property type="match status" value="2"/>
</dbReference>
<dbReference type="OrthoDB" id="118550at2759"/>
<dbReference type="Gene3D" id="1.10.10.60">
    <property type="entry name" value="Homeodomain-like"/>
    <property type="match status" value="2"/>
</dbReference>
<keyword evidence="2" id="KW-0805">Transcription regulation</keyword>
<dbReference type="PROSITE" id="PS51293">
    <property type="entry name" value="SANT"/>
    <property type="match status" value="2"/>
</dbReference>
<keyword evidence="5" id="KW-0539">Nucleus</keyword>
<feature type="domain" description="Myb-like" evidence="7">
    <location>
        <begin position="115"/>
        <end position="167"/>
    </location>
</feature>
<gene>
    <name evidence="10" type="ORF">CEY00_Acc01131</name>
</gene>
<dbReference type="PANTHER" id="PTHR44042">
    <property type="entry name" value="DUPLICATED HOMEODOMAIN-LIKE SUPERFAMILY PROTEIN-RELATED"/>
    <property type="match status" value="1"/>
</dbReference>
<proteinExistence type="predicted"/>
<reference evidence="11" key="2">
    <citation type="journal article" date="2018" name="BMC Genomics">
        <title>A manually annotated Actinidia chinensis var. chinensis (kiwifruit) genome highlights the challenges associated with draft genomes and gene prediction in plants.</title>
        <authorList>
            <person name="Pilkington S.M."/>
            <person name="Crowhurst R."/>
            <person name="Hilario E."/>
            <person name="Nardozza S."/>
            <person name="Fraser L."/>
            <person name="Peng Y."/>
            <person name="Gunaseelan K."/>
            <person name="Simpson R."/>
            <person name="Tahir J."/>
            <person name="Deroles S.C."/>
            <person name="Templeton K."/>
            <person name="Luo Z."/>
            <person name="Davy M."/>
            <person name="Cheng C."/>
            <person name="McNeilage M."/>
            <person name="Scaglione D."/>
            <person name="Liu Y."/>
            <person name="Zhang Q."/>
            <person name="Datson P."/>
            <person name="De Silva N."/>
            <person name="Gardiner S.E."/>
            <person name="Bassett H."/>
            <person name="Chagne D."/>
            <person name="McCallum J."/>
            <person name="Dzierzon H."/>
            <person name="Deng C."/>
            <person name="Wang Y.Y."/>
            <person name="Barron L."/>
            <person name="Manako K."/>
            <person name="Bowen J."/>
            <person name="Foster T.M."/>
            <person name="Erridge Z.A."/>
            <person name="Tiffin H."/>
            <person name="Waite C.N."/>
            <person name="Davies K.M."/>
            <person name="Grierson E.P."/>
            <person name="Laing W.A."/>
            <person name="Kirk R."/>
            <person name="Chen X."/>
            <person name="Wood M."/>
            <person name="Montefiori M."/>
            <person name="Brummell D.A."/>
            <person name="Schwinn K.E."/>
            <person name="Catanach A."/>
            <person name="Fullerton C."/>
            <person name="Li D."/>
            <person name="Meiyalaghan S."/>
            <person name="Nieuwenhuizen N."/>
            <person name="Read N."/>
            <person name="Prakash R."/>
            <person name="Hunter D."/>
            <person name="Zhang H."/>
            <person name="McKenzie M."/>
            <person name="Knabel M."/>
            <person name="Harris A."/>
            <person name="Allan A.C."/>
            <person name="Gleave A."/>
            <person name="Chen A."/>
            <person name="Janssen B.J."/>
            <person name="Plunkett B."/>
            <person name="Ampomah-Dwamena C."/>
            <person name="Voogd C."/>
            <person name="Leif D."/>
            <person name="Lafferty D."/>
            <person name="Souleyre E.J.F."/>
            <person name="Varkonyi-Gasic E."/>
            <person name="Gambi F."/>
            <person name="Hanley J."/>
            <person name="Yao J.L."/>
            <person name="Cheung J."/>
            <person name="David K.M."/>
            <person name="Warren B."/>
            <person name="Marsh K."/>
            <person name="Snowden K.C."/>
            <person name="Lin-Wang K."/>
            <person name="Brian L."/>
            <person name="Martinez-Sanchez M."/>
            <person name="Wang M."/>
            <person name="Ileperuma N."/>
            <person name="Macnee N."/>
            <person name="Campin R."/>
            <person name="McAtee P."/>
            <person name="Drummond R.S.M."/>
            <person name="Espley R.V."/>
            <person name="Ireland H.S."/>
            <person name="Wu R."/>
            <person name="Atkinson R.G."/>
            <person name="Karunairetnam S."/>
            <person name="Bulley S."/>
            <person name="Chunkath S."/>
            <person name="Hanley Z."/>
            <person name="Storey R."/>
            <person name="Thrimawithana A.H."/>
            <person name="Thomson S."/>
            <person name="David C."/>
            <person name="Testolin R."/>
            <person name="Huang H."/>
            <person name="Hellens R.P."/>
            <person name="Schaffer R.J."/>
        </authorList>
    </citation>
    <scope>NUCLEOTIDE SEQUENCE [LARGE SCALE GENOMIC DNA]</scope>
    <source>
        <strain evidence="11">cv. Red5</strain>
    </source>
</reference>
<feature type="domain" description="SANT" evidence="8">
    <location>
        <begin position="9"/>
        <end position="62"/>
    </location>
</feature>
<dbReference type="InterPro" id="IPR009057">
    <property type="entry name" value="Homeodomain-like_sf"/>
</dbReference>
<dbReference type="SUPFAM" id="SSF46689">
    <property type="entry name" value="Homeodomain-like"/>
    <property type="match status" value="2"/>
</dbReference>
<dbReference type="STRING" id="1590841.A0A2R6S2X6"/>
<evidence type="ECO:0000256" key="6">
    <source>
        <dbReference type="SAM" id="MobiDB-lite"/>
    </source>
</evidence>
<dbReference type="FunFam" id="1.10.10.60:FF:000009">
    <property type="entry name" value="transcription factor MYB1R1"/>
    <property type="match status" value="1"/>
</dbReference>
<comment type="subcellular location">
    <subcellularLocation>
        <location evidence="1">Nucleus</location>
    </subcellularLocation>
</comment>
<dbReference type="Pfam" id="PF00249">
    <property type="entry name" value="Myb_DNA-binding"/>
    <property type="match status" value="2"/>
</dbReference>
<dbReference type="GO" id="GO:0048262">
    <property type="term" value="P:determination of dorsal/ventral asymmetry"/>
    <property type="evidence" value="ECO:0007669"/>
    <property type="project" value="UniProtKB-ARBA"/>
</dbReference>
<organism evidence="10 11">
    <name type="scientific">Actinidia chinensis var. chinensis</name>
    <name type="common">Chinese soft-hair kiwi</name>
    <dbReference type="NCBI Taxonomy" id="1590841"/>
    <lineage>
        <taxon>Eukaryota</taxon>
        <taxon>Viridiplantae</taxon>
        <taxon>Streptophyta</taxon>
        <taxon>Embryophyta</taxon>
        <taxon>Tracheophyta</taxon>
        <taxon>Spermatophyta</taxon>
        <taxon>Magnoliopsida</taxon>
        <taxon>eudicotyledons</taxon>
        <taxon>Gunneridae</taxon>
        <taxon>Pentapetalae</taxon>
        <taxon>asterids</taxon>
        <taxon>Ericales</taxon>
        <taxon>Actinidiaceae</taxon>
        <taxon>Actinidia</taxon>
    </lineage>
</organism>
<keyword evidence="11" id="KW-1185">Reference proteome</keyword>
<dbReference type="OMA" id="GHCNNDS"/>
<evidence type="ECO:0000256" key="5">
    <source>
        <dbReference type="ARBA" id="ARBA00023242"/>
    </source>
</evidence>
<dbReference type="NCBIfam" id="TIGR01557">
    <property type="entry name" value="myb_SHAQKYF"/>
    <property type="match status" value="1"/>
</dbReference>
<dbReference type="SMART" id="SM00717">
    <property type="entry name" value="SANT"/>
    <property type="match status" value="2"/>
</dbReference>
<dbReference type="AlphaFoldDB" id="A0A2R6S2X6"/>
<evidence type="ECO:0000256" key="1">
    <source>
        <dbReference type="ARBA" id="ARBA00004123"/>
    </source>
</evidence>
<evidence type="ECO:0000259" key="9">
    <source>
        <dbReference type="PROSITE" id="PS51294"/>
    </source>
</evidence>
<dbReference type="GO" id="GO:0005634">
    <property type="term" value="C:nucleus"/>
    <property type="evidence" value="ECO:0007669"/>
    <property type="project" value="UniProtKB-SubCell"/>
</dbReference>
<keyword evidence="4" id="KW-0804">Transcription</keyword>
<sequence length="272" mass="30092">MSTNRTCNSSSWTREQDKAFENALAIYSEDSVDRWEKIAAMVLGKSVEEIKNHYVILLEDINAIESGSVPLPHYVPSVNDYTNLSSDFGVSKMGSHYEQMQSDSHHGGKTSRSDQERRRGIAWTEEEHRLFLLGLEKYGKGDWRSISRNFVVSRTPTQVASHAQKYFIRLSLANKEGRRSSIHDITSIGGGDTSTPRGPITGQMDRFATAGSSSCIGKHAPSSEPEIGTYVPPNIVESIDTPMGPPPTALISRTPTNMASMTYLRPRPSGQK</sequence>
<dbReference type="InterPro" id="IPR017884">
    <property type="entry name" value="SANT_dom"/>
</dbReference>
<dbReference type="InterPro" id="IPR006447">
    <property type="entry name" value="Myb_dom_plants"/>
</dbReference>
<keyword evidence="3" id="KW-0238">DNA-binding</keyword>
<protein>
    <submittedName>
        <fullName evidence="10">Transcription factor DIVARICATA like</fullName>
    </submittedName>
</protein>
<feature type="domain" description="HTH myb-type" evidence="9">
    <location>
        <begin position="114"/>
        <end position="171"/>
    </location>
</feature>
<dbReference type="InterPro" id="IPR017930">
    <property type="entry name" value="Myb_dom"/>
</dbReference>
<dbReference type="FunFam" id="1.10.10.60:FF:000154">
    <property type="entry name" value="Transcription factor SRM1"/>
    <property type="match status" value="1"/>
</dbReference>
<evidence type="ECO:0000256" key="4">
    <source>
        <dbReference type="ARBA" id="ARBA00023163"/>
    </source>
</evidence>
<dbReference type="InterPro" id="IPR001005">
    <property type="entry name" value="SANT/Myb"/>
</dbReference>
<name>A0A2R6S2X6_ACTCC</name>
<feature type="region of interest" description="Disordered" evidence="6">
    <location>
        <begin position="97"/>
        <end position="118"/>
    </location>
</feature>
<comment type="caution">
    <text evidence="10">The sequence shown here is derived from an EMBL/GenBank/DDBJ whole genome shotgun (WGS) entry which is preliminary data.</text>
</comment>
<dbReference type="Gramene" id="PSS36613">
    <property type="protein sequence ID" value="PSS36613"/>
    <property type="gene ID" value="CEY00_Acc01131"/>
</dbReference>
<dbReference type="PROSITE" id="PS51294">
    <property type="entry name" value="HTH_MYB"/>
    <property type="match status" value="1"/>
</dbReference>
<feature type="domain" description="Myb-like" evidence="7">
    <location>
        <begin position="4"/>
        <end position="58"/>
    </location>
</feature>
<evidence type="ECO:0000256" key="2">
    <source>
        <dbReference type="ARBA" id="ARBA00023015"/>
    </source>
</evidence>
<dbReference type="PANTHER" id="PTHR44042:SF66">
    <property type="entry name" value="MYB FAMILY TRANSCRIPTION FACTOR"/>
    <property type="match status" value="1"/>
</dbReference>
<evidence type="ECO:0000313" key="11">
    <source>
        <dbReference type="Proteomes" id="UP000241394"/>
    </source>
</evidence>
<evidence type="ECO:0000259" key="8">
    <source>
        <dbReference type="PROSITE" id="PS51293"/>
    </source>
</evidence>
<dbReference type="GO" id="GO:0009908">
    <property type="term" value="P:flower development"/>
    <property type="evidence" value="ECO:0007669"/>
    <property type="project" value="UniProtKB-ARBA"/>
</dbReference>
<dbReference type="Proteomes" id="UP000241394">
    <property type="component" value="Chromosome LG1"/>
</dbReference>
<dbReference type="InParanoid" id="A0A2R6S2X6"/>
<reference evidence="10 11" key="1">
    <citation type="submission" date="2017-07" db="EMBL/GenBank/DDBJ databases">
        <title>An improved, manually edited Actinidia chinensis var. chinensis (kiwifruit) genome highlights the challenges associated with draft genomes and gene prediction in plants.</title>
        <authorList>
            <person name="Pilkington S."/>
            <person name="Crowhurst R."/>
            <person name="Hilario E."/>
            <person name="Nardozza S."/>
            <person name="Fraser L."/>
            <person name="Peng Y."/>
            <person name="Gunaseelan K."/>
            <person name="Simpson R."/>
            <person name="Tahir J."/>
            <person name="Deroles S."/>
            <person name="Templeton K."/>
            <person name="Luo Z."/>
            <person name="Davy M."/>
            <person name="Cheng C."/>
            <person name="Mcneilage M."/>
            <person name="Scaglione D."/>
            <person name="Liu Y."/>
            <person name="Zhang Q."/>
            <person name="Datson P."/>
            <person name="De Silva N."/>
            <person name="Gardiner S."/>
            <person name="Bassett H."/>
            <person name="Chagne D."/>
            <person name="Mccallum J."/>
            <person name="Dzierzon H."/>
            <person name="Deng C."/>
            <person name="Wang Y.-Y."/>
            <person name="Barron N."/>
            <person name="Manako K."/>
            <person name="Bowen J."/>
            <person name="Foster T."/>
            <person name="Erridge Z."/>
            <person name="Tiffin H."/>
            <person name="Waite C."/>
            <person name="Davies K."/>
            <person name="Grierson E."/>
            <person name="Laing W."/>
            <person name="Kirk R."/>
            <person name="Chen X."/>
            <person name="Wood M."/>
            <person name="Montefiori M."/>
            <person name="Brummell D."/>
            <person name="Schwinn K."/>
            <person name="Catanach A."/>
            <person name="Fullerton C."/>
            <person name="Li D."/>
            <person name="Meiyalaghan S."/>
            <person name="Nieuwenhuizen N."/>
            <person name="Read N."/>
            <person name="Prakash R."/>
            <person name="Hunter D."/>
            <person name="Zhang H."/>
            <person name="Mckenzie M."/>
            <person name="Knabel M."/>
            <person name="Harris A."/>
            <person name="Allan A."/>
            <person name="Chen A."/>
            <person name="Janssen B."/>
            <person name="Plunkett B."/>
            <person name="Dwamena C."/>
            <person name="Voogd C."/>
            <person name="Leif D."/>
            <person name="Lafferty D."/>
            <person name="Souleyre E."/>
            <person name="Varkonyi-Gasic E."/>
            <person name="Gambi F."/>
            <person name="Hanley J."/>
            <person name="Yao J.-L."/>
            <person name="Cheung J."/>
            <person name="David K."/>
            <person name="Warren B."/>
            <person name="Marsh K."/>
            <person name="Snowden K."/>
            <person name="Lin-Wang K."/>
            <person name="Brian L."/>
            <person name="Martinez-Sanchez M."/>
            <person name="Wang M."/>
            <person name="Ileperuma N."/>
            <person name="Macnee N."/>
            <person name="Campin R."/>
            <person name="Mcatee P."/>
            <person name="Drummond R."/>
            <person name="Espley R."/>
            <person name="Ireland H."/>
            <person name="Wu R."/>
            <person name="Atkinson R."/>
            <person name="Karunairetnam S."/>
            <person name="Bulley S."/>
            <person name="Chunkath S."/>
            <person name="Hanley Z."/>
            <person name="Storey R."/>
            <person name="Thrimawithana A."/>
            <person name="Thomson S."/>
            <person name="David C."/>
            <person name="Testolin R."/>
        </authorList>
    </citation>
    <scope>NUCLEOTIDE SEQUENCE [LARGE SCALE GENOMIC DNA]</scope>
    <source>
        <strain evidence="11">cv. Red5</strain>
        <tissue evidence="10">Young leaf</tissue>
    </source>
</reference>
<feature type="domain" description="SANT" evidence="8">
    <location>
        <begin position="123"/>
        <end position="171"/>
    </location>
</feature>
<dbReference type="GO" id="GO:0003677">
    <property type="term" value="F:DNA binding"/>
    <property type="evidence" value="ECO:0007669"/>
    <property type="project" value="UniProtKB-KW"/>
</dbReference>
<evidence type="ECO:0000259" key="7">
    <source>
        <dbReference type="PROSITE" id="PS50090"/>
    </source>
</evidence>
<dbReference type="EMBL" id="NKQK01000001">
    <property type="protein sequence ID" value="PSS36613.1"/>
    <property type="molecule type" value="Genomic_DNA"/>
</dbReference>
<feature type="compositionally biased region" description="Basic and acidic residues" evidence="6">
    <location>
        <begin position="103"/>
        <end position="118"/>
    </location>
</feature>
<dbReference type="PROSITE" id="PS50090">
    <property type="entry name" value="MYB_LIKE"/>
    <property type="match status" value="2"/>
</dbReference>
<evidence type="ECO:0000256" key="3">
    <source>
        <dbReference type="ARBA" id="ARBA00023125"/>
    </source>
</evidence>
<accession>A0A2R6S2X6</accession>